<feature type="domain" description="Histidine kinase/HSP90-like ATPase" evidence="2">
    <location>
        <begin position="10"/>
        <end position="115"/>
    </location>
</feature>
<name>A0ABW0XFU1_9ACTN</name>
<evidence type="ECO:0000259" key="2">
    <source>
        <dbReference type="Pfam" id="PF13581"/>
    </source>
</evidence>
<keyword evidence="3" id="KW-0547">Nucleotide-binding</keyword>
<dbReference type="RefSeq" id="WP_380228681.1">
    <property type="nucleotide sequence ID" value="NZ_JBHSOF010000049.1"/>
</dbReference>
<organism evidence="3 4">
    <name type="scientific">Kitasatospora misakiensis</name>
    <dbReference type="NCBI Taxonomy" id="67330"/>
    <lineage>
        <taxon>Bacteria</taxon>
        <taxon>Bacillati</taxon>
        <taxon>Actinomycetota</taxon>
        <taxon>Actinomycetes</taxon>
        <taxon>Kitasatosporales</taxon>
        <taxon>Streptomycetaceae</taxon>
        <taxon>Kitasatospora</taxon>
    </lineage>
</organism>
<dbReference type="InterPro" id="IPR050267">
    <property type="entry name" value="Anti-sigma-factor_SerPK"/>
</dbReference>
<dbReference type="PANTHER" id="PTHR35526">
    <property type="entry name" value="ANTI-SIGMA-F FACTOR RSBW-RELATED"/>
    <property type="match status" value="1"/>
</dbReference>
<dbReference type="InterPro" id="IPR036890">
    <property type="entry name" value="HATPase_C_sf"/>
</dbReference>
<gene>
    <name evidence="3" type="ORF">ACFP3U_29060</name>
</gene>
<dbReference type="GO" id="GO:0016853">
    <property type="term" value="F:isomerase activity"/>
    <property type="evidence" value="ECO:0007669"/>
    <property type="project" value="UniProtKB-KW"/>
</dbReference>
<dbReference type="Gene3D" id="3.30.565.10">
    <property type="entry name" value="Histidine kinase-like ATPase, C-terminal domain"/>
    <property type="match status" value="1"/>
</dbReference>
<dbReference type="Pfam" id="PF13581">
    <property type="entry name" value="HATPase_c_2"/>
    <property type="match status" value="1"/>
</dbReference>
<reference evidence="4" key="1">
    <citation type="journal article" date="2019" name="Int. J. Syst. Evol. Microbiol.">
        <title>The Global Catalogue of Microorganisms (GCM) 10K type strain sequencing project: providing services to taxonomists for standard genome sequencing and annotation.</title>
        <authorList>
            <consortium name="The Broad Institute Genomics Platform"/>
            <consortium name="The Broad Institute Genome Sequencing Center for Infectious Disease"/>
            <person name="Wu L."/>
            <person name="Ma J."/>
        </authorList>
    </citation>
    <scope>NUCLEOTIDE SEQUENCE [LARGE SCALE GENOMIC DNA]</scope>
    <source>
        <strain evidence="4">CGMCC 4.1437</strain>
    </source>
</reference>
<dbReference type="SUPFAM" id="SSF55874">
    <property type="entry name" value="ATPase domain of HSP90 chaperone/DNA topoisomerase II/histidine kinase"/>
    <property type="match status" value="1"/>
</dbReference>
<keyword evidence="1" id="KW-0723">Serine/threonine-protein kinase</keyword>
<dbReference type="Proteomes" id="UP001595975">
    <property type="component" value="Unassembled WGS sequence"/>
</dbReference>
<proteinExistence type="predicted"/>
<keyword evidence="1" id="KW-0418">Kinase</keyword>
<dbReference type="GO" id="GO:0005524">
    <property type="term" value="F:ATP binding"/>
    <property type="evidence" value="ECO:0007669"/>
    <property type="project" value="UniProtKB-KW"/>
</dbReference>
<dbReference type="PANTHER" id="PTHR35526:SF3">
    <property type="entry name" value="ANTI-SIGMA-F FACTOR RSBW"/>
    <property type="match status" value="1"/>
</dbReference>
<keyword evidence="3" id="KW-0413">Isomerase</keyword>
<keyword evidence="4" id="KW-1185">Reference proteome</keyword>
<dbReference type="EMBL" id="JBHSOF010000049">
    <property type="protein sequence ID" value="MFC5667000.1"/>
    <property type="molecule type" value="Genomic_DNA"/>
</dbReference>
<evidence type="ECO:0000313" key="4">
    <source>
        <dbReference type="Proteomes" id="UP001595975"/>
    </source>
</evidence>
<dbReference type="CDD" id="cd16936">
    <property type="entry name" value="HATPase_RsbW-like"/>
    <property type="match status" value="1"/>
</dbReference>
<evidence type="ECO:0000313" key="3">
    <source>
        <dbReference type="EMBL" id="MFC5667000.1"/>
    </source>
</evidence>
<protein>
    <submittedName>
        <fullName evidence="3">ATP-binding protein</fullName>
    </submittedName>
</protein>
<evidence type="ECO:0000256" key="1">
    <source>
        <dbReference type="ARBA" id="ARBA00022527"/>
    </source>
</evidence>
<keyword evidence="1" id="KW-0808">Transferase</keyword>
<dbReference type="InterPro" id="IPR003594">
    <property type="entry name" value="HATPase_dom"/>
</dbReference>
<comment type="caution">
    <text evidence="3">The sequence shown here is derived from an EMBL/GenBank/DDBJ whole genome shotgun (WGS) entry which is preliminary data.</text>
</comment>
<accession>A0ABW0XFU1</accession>
<sequence>MRALNPPDCSIARAELRAALSSSGWPPDVIDDAELAFHEIFVNAWQHGGCQAPAVLVCLRPATLRVSVCDDCPDLSESPHPGDLYAVSGRGLHLVRALTHRFGVDPVKAGKVTWFELDAAA</sequence>
<keyword evidence="3" id="KW-0067">ATP-binding</keyword>